<reference evidence="2 3" key="1">
    <citation type="journal article" date="2024" name="G3 (Bethesda)">
        <title>Genome assembly of Hibiscus sabdariffa L. provides insights into metabolisms of medicinal natural products.</title>
        <authorList>
            <person name="Kim T."/>
        </authorList>
    </citation>
    <scope>NUCLEOTIDE SEQUENCE [LARGE SCALE GENOMIC DNA]</scope>
    <source>
        <strain evidence="2">TK-2024</strain>
        <tissue evidence="2">Old leaves</tissue>
    </source>
</reference>
<proteinExistence type="predicted"/>
<dbReference type="InterPro" id="IPR043129">
    <property type="entry name" value="ATPase_NBD"/>
</dbReference>
<dbReference type="Pfam" id="PF03630">
    <property type="entry name" value="Fumble"/>
    <property type="match status" value="1"/>
</dbReference>
<name>A0ABR2PZA5_9ROSI</name>
<dbReference type="SUPFAM" id="SSF53067">
    <property type="entry name" value="Actin-like ATPase domain"/>
    <property type="match status" value="1"/>
</dbReference>
<organism evidence="2 3">
    <name type="scientific">Hibiscus sabdariffa</name>
    <name type="common">roselle</name>
    <dbReference type="NCBI Taxonomy" id="183260"/>
    <lineage>
        <taxon>Eukaryota</taxon>
        <taxon>Viridiplantae</taxon>
        <taxon>Streptophyta</taxon>
        <taxon>Embryophyta</taxon>
        <taxon>Tracheophyta</taxon>
        <taxon>Spermatophyta</taxon>
        <taxon>Magnoliopsida</taxon>
        <taxon>eudicotyledons</taxon>
        <taxon>Gunneridae</taxon>
        <taxon>Pentapetalae</taxon>
        <taxon>rosids</taxon>
        <taxon>malvids</taxon>
        <taxon>Malvales</taxon>
        <taxon>Malvaceae</taxon>
        <taxon>Malvoideae</taxon>
        <taxon>Hibiscus</taxon>
    </lineage>
</organism>
<dbReference type="EMBL" id="JBBPBN010000048">
    <property type="protein sequence ID" value="KAK8993773.1"/>
    <property type="molecule type" value="Genomic_DNA"/>
</dbReference>
<accession>A0ABR2PZA5</accession>
<protein>
    <submittedName>
        <fullName evidence="2">Uncharacterized protein</fullName>
    </submittedName>
</protein>
<evidence type="ECO:0000313" key="3">
    <source>
        <dbReference type="Proteomes" id="UP001396334"/>
    </source>
</evidence>
<evidence type="ECO:0000256" key="1">
    <source>
        <dbReference type="SAM" id="MobiDB-lite"/>
    </source>
</evidence>
<dbReference type="InterPro" id="IPR004567">
    <property type="entry name" value="Type_II_PanK"/>
</dbReference>
<evidence type="ECO:0000313" key="2">
    <source>
        <dbReference type="EMBL" id="KAK8993773.1"/>
    </source>
</evidence>
<gene>
    <name evidence="2" type="ORF">V6N11_007992</name>
</gene>
<feature type="region of interest" description="Disordered" evidence="1">
    <location>
        <begin position="1"/>
        <end position="21"/>
    </location>
</feature>
<dbReference type="Proteomes" id="UP001396334">
    <property type="component" value="Unassembled WGS sequence"/>
</dbReference>
<sequence>MHGHNGSSKQLHHGGIDSHHWNSEASANENAVIKATGGGAFKFADLFKERLGGQYSMTIDKEDEMDCLVLSCGRSKFLAKGEFFFIIISFSSFPN</sequence>
<keyword evidence="3" id="KW-1185">Reference proteome</keyword>
<comment type="caution">
    <text evidence="2">The sequence shown here is derived from an EMBL/GenBank/DDBJ whole genome shotgun (WGS) entry which is preliminary data.</text>
</comment>
<dbReference type="Gene3D" id="3.30.420.510">
    <property type="match status" value="1"/>
</dbReference>